<organism evidence="2 3">
    <name type="scientific">Bombyx mori</name>
    <name type="common">Silk moth</name>
    <dbReference type="NCBI Taxonomy" id="7091"/>
    <lineage>
        <taxon>Eukaryota</taxon>
        <taxon>Metazoa</taxon>
        <taxon>Ecdysozoa</taxon>
        <taxon>Arthropoda</taxon>
        <taxon>Hexapoda</taxon>
        <taxon>Insecta</taxon>
        <taxon>Pterygota</taxon>
        <taxon>Neoptera</taxon>
        <taxon>Endopterygota</taxon>
        <taxon>Lepidoptera</taxon>
        <taxon>Glossata</taxon>
        <taxon>Ditrysia</taxon>
        <taxon>Bombycoidea</taxon>
        <taxon>Bombycidae</taxon>
        <taxon>Bombycinae</taxon>
        <taxon>Bombyx</taxon>
    </lineage>
</organism>
<reference evidence="2" key="2">
    <citation type="submission" date="2022-06" db="UniProtKB">
        <authorList>
            <consortium name="EnsemblMetazoa"/>
        </authorList>
    </citation>
    <scope>IDENTIFICATION</scope>
    <source>
        <strain evidence="2">p50T (Dazao)</strain>
    </source>
</reference>
<protein>
    <submittedName>
        <fullName evidence="2">Uncharacterized protein</fullName>
    </submittedName>
</protein>
<feature type="signal peptide" evidence="1">
    <location>
        <begin position="1"/>
        <end position="21"/>
    </location>
</feature>
<evidence type="ECO:0000256" key="1">
    <source>
        <dbReference type="SAM" id="SignalP"/>
    </source>
</evidence>
<dbReference type="OrthoDB" id="7386281at2759"/>
<dbReference type="GeneID" id="105841964"/>
<evidence type="ECO:0000313" key="2">
    <source>
        <dbReference type="EnsemblMetazoa" id="XP_012547527.1"/>
    </source>
</evidence>
<evidence type="ECO:0000313" key="3">
    <source>
        <dbReference type="Proteomes" id="UP000005204"/>
    </source>
</evidence>
<sequence>MLSVSIVFYLTFAFFMENINCLTYDDLNNYENLQFVNDKSEGAASVSRESDGSDVTKSTGRWFYSIDEVNAMQGQRKKNKLSFKGPDSADRETVEKQQRDFQYVVMTIKKLNANVLDINNRITSLNRFIDEKLSNVIVRRSAHGRLKRDLDSASNLTAVKTDANVTKSSGRKSMNAPGAPNILKEKLLSYLDDAFGDIKNKMAVLNVVKMSYKNNGYFKIGYITASLDTLKVYLDNMKQDMNANKEFWDDKRVLNLFDKLKAADNAVNGLLETLKLKML</sequence>
<dbReference type="EnsemblMetazoa" id="XM_012692073.3">
    <property type="protein sequence ID" value="XP_012547527.1"/>
    <property type="gene ID" value="LOC105841964"/>
</dbReference>
<dbReference type="Proteomes" id="UP000005204">
    <property type="component" value="Unassembled WGS sequence"/>
</dbReference>
<keyword evidence="1" id="KW-0732">Signal</keyword>
<name>A0A8R2G8H2_BOMMO</name>
<dbReference type="KEGG" id="bmor:105841964"/>
<reference evidence="3" key="1">
    <citation type="journal article" date="2008" name="Insect Biochem. Mol. Biol.">
        <title>The genome of a lepidopteran model insect, the silkworm Bombyx mori.</title>
        <authorList>
            <consortium name="International Silkworm Genome Consortium"/>
        </authorList>
    </citation>
    <scope>NUCLEOTIDE SEQUENCE [LARGE SCALE GENOMIC DNA]</scope>
    <source>
        <strain evidence="3">p50T</strain>
    </source>
</reference>
<dbReference type="RefSeq" id="XP_012547527.1">
    <property type="nucleotide sequence ID" value="XM_012692073.4"/>
</dbReference>
<keyword evidence="3" id="KW-1185">Reference proteome</keyword>
<accession>A0A8R2G8H2</accession>
<feature type="chain" id="PRO_5035821349" evidence="1">
    <location>
        <begin position="22"/>
        <end position="279"/>
    </location>
</feature>
<proteinExistence type="predicted"/>
<dbReference type="AlphaFoldDB" id="A0A8R2G8H2"/>